<sequence length="255" mass="27886">MKKMNIDLNDKNYRFPALFIVTAFILVITAGITFARYVLQENHSGAAEAEAFYFTSDFLKEVSENKVYHIDPKAGSFDITFSNSADSKRITQKAITFDINVEGGTLTSAENLILNGSSKDEEKVTITPDPGSSKVTVTASSSTPYKKTLKAEFVLEPGNQYSIEDAENNRAAVLTITCVETPSDGITLIVPSGVIPDAANTMITKEQDGSFKFSPKESGVYTLVLLKKEVEKNLSRPEKDFEEADKIDLTAGEAQ</sequence>
<protein>
    <submittedName>
        <fullName evidence="2">Uncharacterized protein</fullName>
    </submittedName>
</protein>
<organism evidence="2 3">
    <name type="scientific">Faecalicatena contorta</name>
    <dbReference type="NCBI Taxonomy" id="39482"/>
    <lineage>
        <taxon>Bacteria</taxon>
        <taxon>Bacillati</taxon>
        <taxon>Bacillota</taxon>
        <taxon>Clostridia</taxon>
        <taxon>Lachnospirales</taxon>
        <taxon>Lachnospiraceae</taxon>
        <taxon>Faecalicatena</taxon>
    </lineage>
</organism>
<accession>A0A174EKJ9</accession>
<reference evidence="2 3" key="1">
    <citation type="submission" date="2015-09" db="EMBL/GenBank/DDBJ databases">
        <authorList>
            <consortium name="Pathogen Informatics"/>
        </authorList>
    </citation>
    <scope>NUCLEOTIDE SEQUENCE [LARGE SCALE GENOMIC DNA]</scope>
    <source>
        <strain evidence="2 3">2789STDY5834876</strain>
    </source>
</reference>
<dbReference type="STRING" id="39482.ERS852491_02029"/>
<name>A0A174EKJ9_9FIRM</name>
<evidence type="ECO:0000256" key="1">
    <source>
        <dbReference type="SAM" id="MobiDB-lite"/>
    </source>
</evidence>
<proteinExistence type="predicted"/>
<dbReference type="OrthoDB" id="2066013at2"/>
<gene>
    <name evidence="2" type="ORF">ERS852491_02029</name>
</gene>
<evidence type="ECO:0000313" key="2">
    <source>
        <dbReference type="EMBL" id="CUO37797.1"/>
    </source>
</evidence>
<dbReference type="AlphaFoldDB" id="A0A174EKJ9"/>
<feature type="compositionally biased region" description="Basic and acidic residues" evidence="1">
    <location>
        <begin position="235"/>
        <end position="248"/>
    </location>
</feature>
<dbReference type="RefSeq" id="WP_050639191.1">
    <property type="nucleotide sequence ID" value="NZ_CABKUE010000005.1"/>
</dbReference>
<dbReference type="EMBL" id="CYZU01000016">
    <property type="protein sequence ID" value="CUO37797.1"/>
    <property type="molecule type" value="Genomic_DNA"/>
</dbReference>
<feature type="region of interest" description="Disordered" evidence="1">
    <location>
        <begin position="235"/>
        <end position="255"/>
    </location>
</feature>
<evidence type="ECO:0000313" key="3">
    <source>
        <dbReference type="Proteomes" id="UP000095544"/>
    </source>
</evidence>
<dbReference type="Proteomes" id="UP000095544">
    <property type="component" value="Unassembled WGS sequence"/>
</dbReference>